<dbReference type="PANTHER" id="PTHR47595:SF1">
    <property type="entry name" value="MYB_SANT-LIKE DNA-BINDING DOMAIN-CONTAINING PROTEIN"/>
    <property type="match status" value="1"/>
</dbReference>
<sequence length="103" mass="11503">MDSYEQIAEGMQEKSYNRAQQQCGVKAKELQQANQKGRETNNQSSAKPHTCCFYKELHAIPGRDLTTTPKGTTETSKEPKSQAPAVNSEEEHEELATRESSSQ</sequence>
<feature type="compositionally biased region" description="Polar residues" evidence="1">
    <location>
        <begin position="31"/>
        <end position="47"/>
    </location>
</feature>
<organism evidence="3 4">
    <name type="scientific">Chelonia mydas</name>
    <name type="common">Green sea-turtle</name>
    <name type="synonym">Chelonia agassizi</name>
    <dbReference type="NCBI Taxonomy" id="8469"/>
    <lineage>
        <taxon>Eukaryota</taxon>
        <taxon>Metazoa</taxon>
        <taxon>Chordata</taxon>
        <taxon>Craniata</taxon>
        <taxon>Vertebrata</taxon>
        <taxon>Euteleostomi</taxon>
        <taxon>Archelosauria</taxon>
        <taxon>Testudinata</taxon>
        <taxon>Testudines</taxon>
        <taxon>Cryptodira</taxon>
        <taxon>Durocryptodira</taxon>
        <taxon>Americhelydia</taxon>
        <taxon>Chelonioidea</taxon>
        <taxon>Cheloniidae</taxon>
        <taxon>Chelonia</taxon>
    </lineage>
</organism>
<keyword evidence="4" id="KW-1185">Reference proteome</keyword>
<dbReference type="AlphaFoldDB" id="M7BLJ5"/>
<dbReference type="Proteomes" id="UP000031443">
    <property type="component" value="Unassembled WGS sequence"/>
</dbReference>
<dbReference type="PANTHER" id="PTHR47595">
    <property type="entry name" value="HEAT SHOCK 70 KDA PROTEIN 14"/>
    <property type="match status" value="1"/>
</dbReference>
<reference evidence="4" key="1">
    <citation type="journal article" date="2013" name="Nat. Genet.">
        <title>The draft genomes of soft-shell turtle and green sea turtle yield insights into the development and evolution of the turtle-specific body plan.</title>
        <authorList>
            <person name="Wang Z."/>
            <person name="Pascual-Anaya J."/>
            <person name="Zadissa A."/>
            <person name="Li W."/>
            <person name="Niimura Y."/>
            <person name="Huang Z."/>
            <person name="Li C."/>
            <person name="White S."/>
            <person name="Xiong Z."/>
            <person name="Fang D."/>
            <person name="Wang B."/>
            <person name="Ming Y."/>
            <person name="Chen Y."/>
            <person name="Zheng Y."/>
            <person name="Kuraku S."/>
            <person name="Pignatelli M."/>
            <person name="Herrero J."/>
            <person name="Beal K."/>
            <person name="Nozawa M."/>
            <person name="Li Q."/>
            <person name="Wang J."/>
            <person name="Zhang H."/>
            <person name="Yu L."/>
            <person name="Shigenobu S."/>
            <person name="Wang J."/>
            <person name="Liu J."/>
            <person name="Flicek P."/>
            <person name="Searle S."/>
            <person name="Wang J."/>
            <person name="Kuratani S."/>
            <person name="Yin Y."/>
            <person name="Aken B."/>
            <person name="Zhang G."/>
            <person name="Irie N."/>
        </authorList>
    </citation>
    <scope>NUCLEOTIDE SEQUENCE [LARGE SCALE GENOMIC DNA]</scope>
</reference>
<dbReference type="InterPro" id="IPR044822">
    <property type="entry name" value="Myb_DNA-bind_4"/>
</dbReference>
<name>M7BLJ5_CHEMY</name>
<evidence type="ECO:0000259" key="2">
    <source>
        <dbReference type="Pfam" id="PF13837"/>
    </source>
</evidence>
<dbReference type="Gene3D" id="1.10.10.60">
    <property type="entry name" value="Homeodomain-like"/>
    <property type="match status" value="1"/>
</dbReference>
<feature type="domain" description="Myb/SANT-like DNA-binding" evidence="2">
    <location>
        <begin position="3"/>
        <end position="60"/>
    </location>
</feature>
<evidence type="ECO:0000313" key="3">
    <source>
        <dbReference type="EMBL" id="EMP29067.1"/>
    </source>
</evidence>
<dbReference type="Pfam" id="PF13837">
    <property type="entry name" value="Myb_DNA-bind_4"/>
    <property type="match status" value="1"/>
</dbReference>
<protein>
    <recommendedName>
        <fullName evidence="2">Myb/SANT-like DNA-binding domain-containing protein</fullName>
    </recommendedName>
</protein>
<gene>
    <name evidence="3" type="ORF">UY3_13826</name>
</gene>
<accession>M7BLJ5</accession>
<proteinExistence type="predicted"/>
<evidence type="ECO:0000313" key="4">
    <source>
        <dbReference type="Proteomes" id="UP000031443"/>
    </source>
</evidence>
<feature type="region of interest" description="Disordered" evidence="1">
    <location>
        <begin position="1"/>
        <end position="103"/>
    </location>
</feature>
<evidence type="ECO:0000256" key="1">
    <source>
        <dbReference type="SAM" id="MobiDB-lite"/>
    </source>
</evidence>
<dbReference type="EMBL" id="KB559346">
    <property type="protein sequence ID" value="EMP29067.1"/>
    <property type="molecule type" value="Genomic_DNA"/>
</dbReference>